<reference evidence="3" key="1">
    <citation type="journal article" date="2019" name="Int. J. Syst. Evol. Microbiol.">
        <title>The Global Catalogue of Microorganisms (GCM) 10K type strain sequencing project: providing services to taxonomists for standard genome sequencing and annotation.</title>
        <authorList>
            <consortium name="The Broad Institute Genomics Platform"/>
            <consortium name="The Broad Institute Genome Sequencing Center for Infectious Disease"/>
            <person name="Wu L."/>
            <person name="Ma J."/>
        </authorList>
    </citation>
    <scope>NUCLEOTIDE SEQUENCE [LARGE SCALE GENOMIC DNA]</scope>
    <source>
        <strain evidence="3">JCM 16925</strain>
    </source>
</reference>
<name>A0ABP7V706_9ACTN</name>
<evidence type="ECO:0000313" key="2">
    <source>
        <dbReference type="EMBL" id="GAA4060895.1"/>
    </source>
</evidence>
<gene>
    <name evidence="2" type="ORF">GCM10022233_37820</name>
</gene>
<evidence type="ECO:0008006" key="4">
    <source>
        <dbReference type="Google" id="ProtNLM"/>
    </source>
</evidence>
<sequence length="161" mass="17396">MAVRPGQDAAERNAIAVGHARAFEALLASVHRGTSGCFATARGLGDGAVDSYLVEGEADGTVVGVERDVFQAHEDAQAYPFITTVADRRRRTAGVGDRLIGAAEPEDLQQLVEDNPVADPAPVAAQRVGRIERRTLRQQGDELFPQRLGQPCRQNRHGYPR</sequence>
<accession>A0ABP7V706</accession>
<feature type="region of interest" description="Disordered" evidence="1">
    <location>
        <begin position="136"/>
        <end position="161"/>
    </location>
</feature>
<keyword evidence="3" id="KW-1185">Reference proteome</keyword>
<proteinExistence type="predicted"/>
<evidence type="ECO:0000256" key="1">
    <source>
        <dbReference type="SAM" id="MobiDB-lite"/>
    </source>
</evidence>
<dbReference type="EMBL" id="BAAAZY010000010">
    <property type="protein sequence ID" value="GAA4060895.1"/>
    <property type="molecule type" value="Genomic_DNA"/>
</dbReference>
<dbReference type="Proteomes" id="UP001499984">
    <property type="component" value="Unassembled WGS sequence"/>
</dbReference>
<evidence type="ECO:0000313" key="3">
    <source>
        <dbReference type="Proteomes" id="UP001499984"/>
    </source>
</evidence>
<comment type="caution">
    <text evidence="2">The sequence shown here is derived from an EMBL/GenBank/DDBJ whole genome shotgun (WGS) entry which is preliminary data.</text>
</comment>
<organism evidence="2 3">
    <name type="scientific">Streptomyces shaanxiensis</name>
    <dbReference type="NCBI Taxonomy" id="653357"/>
    <lineage>
        <taxon>Bacteria</taxon>
        <taxon>Bacillati</taxon>
        <taxon>Actinomycetota</taxon>
        <taxon>Actinomycetes</taxon>
        <taxon>Kitasatosporales</taxon>
        <taxon>Streptomycetaceae</taxon>
        <taxon>Streptomyces</taxon>
    </lineage>
</organism>
<protein>
    <recommendedName>
        <fullName evidence="4">GNAT family N-acetyltransferase</fullName>
    </recommendedName>
</protein>